<sequence length="79" mass="9241">MNGLFQIQFSTIYLANLYFNYMIITFGYNVDDKIYNSQVYLYNITSNKWVTSFNHPVPTTTSSTSTNTLTNIQLYLQVF</sequence>
<dbReference type="Proteomes" id="UP000266861">
    <property type="component" value="Unassembled WGS sequence"/>
</dbReference>
<dbReference type="AlphaFoldDB" id="A0A397GA44"/>
<dbReference type="OrthoDB" id="432528at2759"/>
<accession>A0A397GA44</accession>
<name>A0A397GA44_9GLOM</name>
<evidence type="ECO:0000313" key="2">
    <source>
        <dbReference type="Proteomes" id="UP000266861"/>
    </source>
</evidence>
<keyword evidence="2" id="KW-1185">Reference proteome</keyword>
<evidence type="ECO:0000313" key="1">
    <source>
        <dbReference type="EMBL" id="RHZ46764.1"/>
    </source>
</evidence>
<organism evidence="1 2">
    <name type="scientific">Diversispora epigaea</name>
    <dbReference type="NCBI Taxonomy" id="1348612"/>
    <lineage>
        <taxon>Eukaryota</taxon>
        <taxon>Fungi</taxon>
        <taxon>Fungi incertae sedis</taxon>
        <taxon>Mucoromycota</taxon>
        <taxon>Glomeromycotina</taxon>
        <taxon>Glomeromycetes</taxon>
        <taxon>Diversisporales</taxon>
        <taxon>Diversisporaceae</taxon>
        <taxon>Diversispora</taxon>
    </lineage>
</organism>
<proteinExistence type="predicted"/>
<reference evidence="1 2" key="1">
    <citation type="submission" date="2018-08" db="EMBL/GenBank/DDBJ databases">
        <title>Genome and evolution of the arbuscular mycorrhizal fungus Diversispora epigaea (formerly Glomus versiforme) and its bacterial endosymbionts.</title>
        <authorList>
            <person name="Sun X."/>
            <person name="Fei Z."/>
            <person name="Harrison M."/>
        </authorList>
    </citation>
    <scope>NUCLEOTIDE SEQUENCE [LARGE SCALE GENOMIC DNA]</scope>
    <source>
        <strain evidence="1 2">IT104</strain>
    </source>
</reference>
<comment type="caution">
    <text evidence="1">The sequence shown here is derived from an EMBL/GenBank/DDBJ whole genome shotgun (WGS) entry which is preliminary data.</text>
</comment>
<dbReference type="EMBL" id="PQFF01000504">
    <property type="protein sequence ID" value="RHZ46764.1"/>
    <property type="molecule type" value="Genomic_DNA"/>
</dbReference>
<protein>
    <submittedName>
        <fullName evidence="1">Uncharacterized protein</fullName>
    </submittedName>
</protein>
<gene>
    <name evidence="1" type="ORF">Glove_606g194</name>
</gene>